<dbReference type="SUPFAM" id="SSF144091">
    <property type="entry name" value="Rhomboid-like"/>
    <property type="match status" value="1"/>
</dbReference>
<reference evidence="9 10" key="1">
    <citation type="submission" date="2016-08" db="EMBL/GenBank/DDBJ databases">
        <title>Identification and validation of antigenic proteins from Pajaroellobacter abortibovis using de-novo genome sequence assembly and reverse vaccinology.</title>
        <authorList>
            <person name="Welly B.T."/>
            <person name="Miller M.R."/>
            <person name="Stott J.L."/>
            <person name="Blanchard M.T."/>
            <person name="Islas-Trejo A.D."/>
            <person name="O'Rourke S.M."/>
            <person name="Young A.E."/>
            <person name="Medrano J.F."/>
            <person name="Van Eenennaam A.L."/>
        </authorList>
    </citation>
    <scope>NUCLEOTIDE SEQUENCE [LARGE SCALE GENOMIC DNA]</scope>
    <source>
        <strain evidence="9 10">BTF92-0548A/99-0131</strain>
    </source>
</reference>
<keyword evidence="4" id="KW-0378">Hydrolase</keyword>
<sequence length="332" mass="36787">MDEQGFSDRLLCFFAGPPGWLEQAPVTRMLIWINIVVFAGELLKTHHWYALLSIPEDVLLTFGANYAVATIREYRVDTLISSCFVHGSLLHLVFNMFAFRDAGSLVERMIGSGWFALLYLFCGIVASVASCAWGWMTDVEWLSVGASGAICGVLGTTTVIAWKVQGWKGPLAQATLRWFVMMAIFGFVAAQSGVGVDNAAHAGGALAGVLVGSLWKRKVETYPMAYYFVGVSALVLVTVAAHVFALSRDPLSHMRMPERYLYAIQSLERGDCAGARRAADRVERLLHDPPFQSSSWKMIERRQKRTVRENLKSIEQLKEVIDGHCSSLLTRS</sequence>
<dbReference type="InterPro" id="IPR022764">
    <property type="entry name" value="Peptidase_S54_rhomboid_dom"/>
</dbReference>
<evidence type="ECO:0000313" key="10">
    <source>
        <dbReference type="Proteomes" id="UP000185544"/>
    </source>
</evidence>
<evidence type="ECO:0000256" key="2">
    <source>
        <dbReference type="ARBA" id="ARBA00009045"/>
    </source>
</evidence>
<evidence type="ECO:0000256" key="4">
    <source>
        <dbReference type="ARBA" id="ARBA00022801"/>
    </source>
</evidence>
<dbReference type="Pfam" id="PF01694">
    <property type="entry name" value="Rhomboid"/>
    <property type="match status" value="1"/>
</dbReference>
<dbReference type="Gene3D" id="1.20.1540.10">
    <property type="entry name" value="Rhomboid-like"/>
    <property type="match status" value="1"/>
</dbReference>
<accession>A0A1L6MW00</accession>
<evidence type="ECO:0000256" key="1">
    <source>
        <dbReference type="ARBA" id="ARBA00004141"/>
    </source>
</evidence>
<evidence type="ECO:0000313" key="9">
    <source>
        <dbReference type="EMBL" id="APR99723.1"/>
    </source>
</evidence>
<dbReference type="KEGG" id="pabo:BCY86_02820"/>
<keyword evidence="5 7" id="KW-1133">Transmembrane helix</keyword>
<dbReference type="InterPro" id="IPR035952">
    <property type="entry name" value="Rhomboid-like_sf"/>
</dbReference>
<keyword evidence="6 7" id="KW-0472">Membrane</keyword>
<comment type="subcellular location">
    <subcellularLocation>
        <location evidence="1">Membrane</location>
        <topology evidence="1">Multi-pass membrane protein</topology>
    </subcellularLocation>
</comment>
<feature type="transmembrane region" description="Helical" evidence="7">
    <location>
        <begin position="224"/>
        <end position="246"/>
    </location>
</feature>
<dbReference type="InterPro" id="IPR050925">
    <property type="entry name" value="Rhomboid_protease_S54"/>
</dbReference>
<proteinExistence type="inferred from homology"/>
<keyword evidence="10" id="KW-1185">Reference proteome</keyword>
<dbReference type="PANTHER" id="PTHR43731">
    <property type="entry name" value="RHOMBOID PROTEASE"/>
    <property type="match status" value="1"/>
</dbReference>
<dbReference type="GO" id="GO:0016020">
    <property type="term" value="C:membrane"/>
    <property type="evidence" value="ECO:0007669"/>
    <property type="project" value="UniProtKB-SubCell"/>
</dbReference>
<dbReference type="EMBL" id="CP016908">
    <property type="protein sequence ID" value="APR99723.1"/>
    <property type="molecule type" value="Genomic_DNA"/>
</dbReference>
<dbReference type="AlphaFoldDB" id="A0A1L6MW00"/>
<feature type="transmembrane region" description="Helical" evidence="7">
    <location>
        <begin position="79"/>
        <end position="99"/>
    </location>
</feature>
<evidence type="ECO:0000256" key="5">
    <source>
        <dbReference type="ARBA" id="ARBA00022989"/>
    </source>
</evidence>
<feature type="transmembrane region" description="Helical" evidence="7">
    <location>
        <begin position="111"/>
        <end position="135"/>
    </location>
</feature>
<name>A0A1L6MW00_9BACT</name>
<comment type="similarity">
    <text evidence="2">Belongs to the peptidase S54 family.</text>
</comment>
<evidence type="ECO:0000256" key="7">
    <source>
        <dbReference type="SAM" id="Phobius"/>
    </source>
</evidence>
<keyword evidence="3 7" id="KW-0812">Transmembrane</keyword>
<evidence type="ECO:0000259" key="8">
    <source>
        <dbReference type="Pfam" id="PF01694"/>
    </source>
</evidence>
<feature type="domain" description="Peptidase S54 rhomboid" evidence="8">
    <location>
        <begin position="78"/>
        <end position="214"/>
    </location>
</feature>
<protein>
    <recommendedName>
        <fullName evidence="8">Peptidase S54 rhomboid domain-containing protein</fullName>
    </recommendedName>
</protein>
<feature type="transmembrane region" description="Helical" evidence="7">
    <location>
        <begin position="141"/>
        <end position="162"/>
    </location>
</feature>
<dbReference type="GO" id="GO:0004252">
    <property type="term" value="F:serine-type endopeptidase activity"/>
    <property type="evidence" value="ECO:0007669"/>
    <property type="project" value="InterPro"/>
</dbReference>
<organism evidence="9 10">
    <name type="scientific">Pajaroellobacter abortibovis</name>
    <dbReference type="NCBI Taxonomy" id="1882918"/>
    <lineage>
        <taxon>Bacteria</taxon>
        <taxon>Pseudomonadati</taxon>
        <taxon>Myxococcota</taxon>
        <taxon>Polyangia</taxon>
        <taxon>Polyangiales</taxon>
        <taxon>Polyangiaceae</taxon>
    </lineage>
</organism>
<evidence type="ECO:0000256" key="6">
    <source>
        <dbReference type="ARBA" id="ARBA00023136"/>
    </source>
</evidence>
<dbReference type="STRING" id="1882918.BCY86_02820"/>
<dbReference type="PANTHER" id="PTHR43731:SF14">
    <property type="entry name" value="PRESENILIN-ASSOCIATED RHOMBOID-LIKE PROTEIN, MITOCHONDRIAL"/>
    <property type="match status" value="1"/>
</dbReference>
<feature type="transmembrane region" description="Helical" evidence="7">
    <location>
        <begin position="174"/>
        <end position="194"/>
    </location>
</feature>
<dbReference type="Proteomes" id="UP000185544">
    <property type="component" value="Chromosome"/>
</dbReference>
<evidence type="ECO:0000256" key="3">
    <source>
        <dbReference type="ARBA" id="ARBA00022692"/>
    </source>
</evidence>
<gene>
    <name evidence="9" type="ORF">BCY86_02820</name>
</gene>